<sequence>MVCFATLAVELEREVAYIMATWLDIPDIFWLGHKNNSGECIEFTVQISFLSGKIIENSDFWLLMVKLPTPSEKDVARWITCSGVLLAANGAWQYGIIQRDNIWWLVQRFTNQVELYVLCQKVNEHIAVATLLGRRLQNQLQNVITNDNQFRLSHMVRNGLV</sequence>
<dbReference type="STRING" id="59204.UQ49_05775"/>
<organism evidence="1 2">
    <name type="scientific">Salmonella diarizonae</name>
    <dbReference type="NCBI Taxonomy" id="59204"/>
    <lineage>
        <taxon>Bacteria</taxon>
        <taxon>Pseudomonadati</taxon>
        <taxon>Pseudomonadota</taxon>
        <taxon>Gammaproteobacteria</taxon>
        <taxon>Enterobacterales</taxon>
        <taxon>Enterobacteriaceae</taxon>
        <taxon>Salmonella</taxon>
    </lineage>
</organism>
<name>A0A2I5HK79_SALDZ</name>
<dbReference type="Proteomes" id="UP000230639">
    <property type="component" value="Chromosome"/>
</dbReference>
<evidence type="ECO:0000313" key="1">
    <source>
        <dbReference type="EMBL" id="ATW55908.1"/>
    </source>
</evidence>
<reference evidence="1 2" key="1">
    <citation type="submission" date="2017-09" db="EMBL/GenBank/DDBJ databases">
        <title>Complete genome of Salmonella enterica subsp. diarizonae isolated from stool of a patient with bacterial enteropathy.</title>
        <authorList>
            <person name="Zhou J."/>
            <person name="Chen Q."/>
            <person name="Guo L."/>
            <person name="Fan J."/>
        </authorList>
    </citation>
    <scope>NUCLEOTIDE SEQUENCE [LARGE SCALE GENOMIC DNA]</scope>
    <source>
        <strain evidence="1 2">HZS154</strain>
    </source>
</reference>
<accession>A0A2I5HK79</accession>
<evidence type="ECO:0000313" key="2">
    <source>
        <dbReference type="Proteomes" id="UP000230639"/>
    </source>
</evidence>
<gene>
    <name evidence="1" type="ORF">CNQ75_16100</name>
</gene>
<protein>
    <submittedName>
        <fullName evidence="1">Uncharacterized protein</fullName>
    </submittedName>
</protein>
<dbReference type="EMBL" id="CP023345">
    <property type="protein sequence ID" value="ATW55908.1"/>
    <property type="molecule type" value="Genomic_DNA"/>
</dbReference>
<dbReference type="AlphaFoldDB" id="A0A2I5HK79"/>
<proteinExistence type="predicted"/>